<feature type="transmembrane region" description="Helical" evidence="6">
    <location>
        <begin position="369"/>
        <end position="388"/>
    </location>
</feature>
<protein>
    <recommendedName>
        <fullName evidence="9">MFS transporter</fullName>
    </recommendedName>
</protein>
<comment type="caution">
    <text evidence="7">The sequence shown here is derived from an EMBL/GenBank/DDBJ whole genome shotgun (WGS) entry which is preliminary data.</text>
</comment>
<keyword evidence="3 6" id="KW-1133">Transmembrane helix</keyword>
<proteinExistence type="predicted"/>
<feature type="transmembrane region" description="Helical" evidence="6">
    <location>
        <begin position="310"/>
        <end position="331"/>
    </location>
</feature>
<evidence type="ECO:0000256" key="2">
    <source>
        <dbReference type="ARBA" id="ARBA00022692"/>
    </source>
</evidence>
<evidence type="ECO:0000256" key="4">
    <source>
        <dbReference type="ARBA" id="ARBA00023136"/>
    </source>
</evidence>
<dbReference type="PANTHER" id="PTHR23530:SF1">
    <property type="entry name" value="PERMEASE, MAJOR FACILITATOR SUPERFAMILY-RELATED"/>
    <property type="match status" value="1"/>
</dbReference>
<feature type="transmembrane region" description="Helical" evidence="6">
    <location>
        <begin position="74"/>
        <end position="93"/>
    </location>
</feature>
<feature type="transmembrane region" description="Helical" evidence="6">
    <location>
        <begin position="409"/>
        <end position="429"/>
    </location>
</feature>
<evidence type="ECO:0000256" key="3">
    <source>
        <dbReference type="ARBA" id="ARBA00022989"/>
    </source>
</evidence>
<evidence type="ECO:0000313" key="7">
    <source>
        <dbReference type="EMBL" id="GAA2552361.1"/>
    </source>
</evidence>
<comment type="subcellular location">
    <subcellularLocation>
        <location evidence="1">Membrane</location>
        <topology evidence="1">Multi-pass membrane protein</topology>
    </subcellularLocation>
</comment>
<keyword evidence="2 6" id="KW-0812">Transmembrane</keyword>
<dbReference type="InterPro" id="IPR005829">
    <property type="entry name" value="Sugar_transporter_CS"/>
</dbReference>
<feature type="transmembrane region" description="Helical" evidence="6">
    <location>
        <begin position="272"/>
        <end position="290"/>
    </location>
</feature>
<dbReference type="InterPro" id="IPR053160">
    <property type="entry name" value="MFS_DHA3_Transporter"/>
</dbReference>
<dbReference type="InterPro" id="IPR036259">
    <property type="entry name" value="MFS_trans_sf"/>
</dbReference>
<feature type="transmembrane region" description="Helical" evidence="6">
    <location>
        <begin position="113"/>
        <end position="137"/>
    </location>
</feature>
<feature type="transmembrane region" description="Helical" evidence="6">
    <location>
        <begin position="435"/>
        <end position="452"/>
    </location>
</feature>
<feature type="region of interest" description="Disordered" evidence="5">
    <location>
        <begin position="1"/>
        <end position="38"/>
    </location>
</feature>
<reference evidence="7 8" key="1">
    <citation type="journal article" date="2019" name="Int. J. Syst. Evol. Microbiol.">
        <title>The Global Catalogue of Microorganisms (GCM) 10K type strain sequencing project: providing services to taxonomists for standard genome sequencing and annotation.</title>
        <authorList>
            <consortium name="The Broad Institute Genomics Platform"/>
            <consortium name="The Broad Institute Genome Sequencing Center for Infectious Disease"/>
            <person name="Wu L."/>
            <person name="Ma J."/>
        </authorList>
    </citation>
    <scope>NUCLEOTIDE SEQUENCE [LARGE SCALE GENOMIC DNA]</scope>
    <source>
        <strain evidence="7 8">JCM 6924</strain>
    </source>
</reference>
<gene>
    <name evidence="7" type="ORF">GCM10010423_61260</name>
</gene>
<sequence>MTDRLTETPDTSGASDPPVPTDPTVPTDPLKPTDPPGVRSARRRYVIVCALFWLPPGLSLASMVLLLSERGMSLAAVAGLFAVHSLTVAVLELPTGGLSDVLGRRPVLALAGGLNAVAFALVGLGTTLGVLTAGMVLMGTARALASGTAEAWYVDAVQGCAGPDADLRTGLARGGSATSAALAVGLLIGGALPWLLSLGPDPGTRLSEATSGAVLPLSVPLLLGAALRIVFVGYVLTALREPPRPPATLGSVLRGVPVTVLSGVRLGGRDALVRRVVLTAAAVGSALATVELLVPGRTVELTGGTGSGALVYAVLACAGFVCLGIGSHLAPLAARLSGGGERAVLGCLAAGASGLLLLGVTASGGAHPVATALAVAGFGLVYLGLGAASPNENDLLHRRVPRTGRATALSVQSLAQQLTGALIGLVVGALPPGPLPWLLTGALLLAGALLWLRRAQPPLTPCTPPAPSAPTVE</sequence>
<evidence type="ECO:0000256" key="1">
    <source>
        <dbReference type="ARBA" id="ARBA00004141"/>
    </source>
</evidence>
<dbReference type="PROSITE" id="PS00216">
    <property type="entry name" value="SUGAR_TRANSPORT_1"/>
    <property type="match status" value="1"/>
</dbReference>
<name>A0ABN3P125_9ACTN</name>
<evidence type="ECO:0000313" key="8">
    <source>
        <dbReference type="Proteomes" id="UP001501095"/>
    </source>
</evidence>
<dbReference type="PANTHER" id="PTHR23530">
    <property type="entry name" value="TRANSPORT PROTEIN-RELATED"/>
    <property type="match status" value="1"/>
</dbReference>
<feature type="transmembrane region" description="Helical" evidence="6">
    <location>
        <begin position="217"/>
        <end position="236"/>
    </location>
</feature>
<evidence type="ECO:0000256" key="6">
    <source>
        <dbReference type="SAM" id="Phobius"/>
    </source>
</evidence>
<dbReference type="Proteomes" id="UP001501095">
    <property type="component" value="Unassembled WGS sequence"/>
</dbReference>
<evidence type="ECO:0000256" key="5">
    <source>
        <dbReference type="SAM" id="MobiDB-lite"/>
    </source>
</evidence>
<organism evidence="7 8">
    <name type="scientific">Streptomyces levis</name>
    <dbReference type="NCBI Taxonomy" id="285566"/>
    <lineage>
        <taxon>Bacteria</taxon>
        <taxon>Bacillati</taxon>
        <taxon>Actinomycetota</taxon>
        <taxon>Actinomycetes</taxon>
        <taxon>Kitasatosporales</taxon>
        <taxon>Streptomycetaceae</taxon>
        <taxon>Streptomyces</taxon>
    </lineage>
</organism>
<keyword evidence="4 6" id="KW-0472">Membrane</keyword>
<dbReference type="Gene3D" id="1.20.1250.20">
    <property type="entry name" value="MFS general substrate transporter like domains"/>
    <property type="match status" value="1"/>
</dbReference>
<accession>A0ABN3P125</accession>
<feature type="transmembrane region" description="Helical" evidence="6">
    <location>
        <begin position="45"/>
        <end position="67"/>
    </location>
</feature>
<feature type="transmembrane region" description="Helical" evidence="6">
    <location>
        <begin position="177"/>
        <end position="197"/>
    </location>
</feature>
<dbReference type="SUPFAM" id="SSF103473">
    <property type="entry name" value="MFS general substrate transporter"/>
    <property type="match status" value="1"/>
</dbReference>
<dbReference type="EMBL" id="BAAATM010000019">
    <property type="protein sequence ID" value="GAA2552361.1"/>
    <property type="molecule type" value="Genomic_DNA"/>
</dbReference>
<dbReference type="CDD" id="cd06174">
    <property type="entry name" value="MFS"/>
    <property type="match status" value="1"/>
</dbReference>
<keyword evidence="8" id="KW-1185">Reference proteome</keyword>
<dbReference type="InterPro" id="IPR011701">
    <property type="entry name" value="MFS"/>
</dbReference>
<feature type="transmembrane region" description="Helical" evidence="6">
    <location>
        <begin position="343"/>
        <end position="363"/>
    </location>
</feature>
<evidence type="ECO:0008006" key="9">
    <source>
        <dbReference type="Google" id="ProtNLM"/>
    </source>
</evidence>
<dbReference type="RefSeq" id="WP_425584601.1">
    <property type="nucleotide sequence ID" value="NZ_BAAATM010000019.1"/>
</dbReference>
<dbReference type="Pfam" id="PF07690">
    <property type="entry name" value="MFS_1"/>
    <property type="match status" value="1"/>
</dbReference>